<gene>
    <name evidence="1" type="ORF">CRENPOLYSF1_1000010</name>
</gene>
<reference evidence="2" key="1">
    <citation type="submission" date="2017-02" db="EMBL/GenBank/DDBJ databases">
        <authorList>
            <person name="Daims H."/>
        </authorList>
    </citation>
    <scope>NUCLEOTIDE SEQUENCE [LARGE SCALE GENOMIC DNA]</scope>
</reference>
<name>A0A1R4GZ59_9GAMM</name>
<accession>A0A1R4GZ59</accession>
<evidence type="ECO:0000313" key="1">
    <source>
        <dbReference type="EMBL" id="SJM89276.1"/>
    </source>
</evidence>
<dbReference type="EMBL" id="FUKI01000003">
    <property type="protein sequence ID" value="SJM89276.1"/>
    <property type="molecule type" value="Genomic_DNA"/>
</dbReference>
<sequence length="56" mass="6450">MIALNMLSKGIDIETISEITGLTEGIVEALFSQEKNNGRLKLWRSYQCHWLKNKNI</sequence>
<organism evidence="1 2">
    <name type="scientific">Crenothrix polyspora</name>
    <dbReference type="NCBI Taxonomy" id="360316"/>
    <lineage>
        <taxon>Bacteria</taxon>
        <taxon>Pseudomonadati</taxon>
        <taxon>Pseudomonadota</taxon>
        <taxon>Gammaproteobacteria</taxon>
        <taxon>Methylococcales</taxon>
        <taxon>Crenotrichaceae</taxon>
        <taxon>Crenothrix</taxon>
    </lineage>
</organism>
<evidence type="ECO:0000313" key="2">
    <source>
        <dbReference type="Proteomes" id="UP000195667"/>
    </source>
</evidence>
<dbReference type="Proteomes" id="UP000195667">
    <property type="component" value="Unassembled WGS sequence"/>
</dbReference>
<protein>
    <submittedName>
        <fullName evidence="1">Uncharacterized protein</fullName>
    </submittedName>
</protein>
<keyword evidence="2" id="KW-1185">Reference proteome</keyword>
<dbReference type="AlphaFoldDB" id="A0A1R4GZ59"/>
<proteinExistence type="predicted"/>